<sequence length="211" mass="24436">MIKKTLISITILSLVFCHTFKTDTKVKELDIKNFTQITGIGSNKIELPSIGMFYAPWCGHCKNLIPVFEELAEKREGKNIIFAVDCTQNKQICDQFDVKGYPTVKYFSTDYQVSAYKQARKLEAFEEFLESGYQQSELSPLYFRRLDLQQNYQIATGIVEYFGGQTNFLIFIGAFLVIFNVLYSLLCGRNSLQKKNEKKPKQEEKKQKKNQ</sequence>
<dbReference type="GO" id="GO:0006457">
    <property type="term" value="P:protein folding"/>
    <property type="evidence" value="ECO:0007669"/>
    <property type="project" value="TreeGrafter"/>
</dbReference>
<keyword evidence="3" id="KW-1133">Transmembrane helix</keyword>
<evidence type="ECO:0000256" key="1">
    <source>
        <dbReference type="ARBA" id="ARBA00006347"/>
    </source>
</evidence>
<dbReference type="Proteomes" id="UP000008983">
    <property type="component" value="Unassembled WGS sequence"/>
</dbReference>
<dbReference type="Pfam" id="PF00085">
    <property type="entry name" value="Thioredoxin"/>
    <property type="match status" value="1"/>
</dbReference>
<dbReference type="GO" id="GO:0005783">
    <property type="term" value="C:endoplasmic reticulum"/>
    <property type="evidence" value="ECO:0007669"/>
    <property type="project" value="TreeGrafter"/>
</dbReference>
<evidence type="ECO:0000256" key="4">
    <source>
        <dbReference type="SAM" id="SignalP"/>
    </source>
</evidence>
<dbReference type="Gene3D" id="3.40.30.10">
    <property type="entry name" value="Glutaredoxin"/>
    <property type="match status" value="1"/>
</dbReference>
<dbReference type="OrthoDB" id="72053at2759"/>
<keyword evidence="7" id="KW-1185">Reference proteome</keyword>
<dbReference type="CDD" id="cd02961">
    <property type="entry name" value="PDI_a_family"/>
    <property type="match status" value="1"/>
</dbReference>
<dbReference type="InterPro" id="IPR036249">
    <property type="entry name" value="Thioredoxin-like_sf"/>
</dbReference>
<name>G0QQY9_ICHMU</name>
<evidence type="ECO:0000313" key="6">
    <source>
        <dbReference type="EMBL" id="EGR32367.1"/>
    </source>
</evidence>
<evidence type="ECO:0000259" key="5">
    <source>
        <dbReference type="PROSITE" id="PS51352"/>
    </source>
</evidence>
<accession>G0QQY9</accession>
<dbReference type="PANTHER" id="PTHR45672:SF3">
    <property type="entry name" value="THIOREDOXIN DOMAIN-CONTAINING PROTEIN 5"/>
    <property type="match status" value="1"/>
</dbReference>
<dbReference type="eggNOG" id="KOG0191">
    <property type="taxonomic scope" value="Eukaryota"/>
</dbReference>
<keyword evidence="3" id="KW-0472">Membrane</keyword>
<feature type="signal peptide" evidence="4">
    <location>
        <begin position="1"/>
        <end position="17"/>
    </location>
</feature>
<dbReference type="InterPro" id="IPR051063">
    <property type="entry name" value="PDI"/>
</dbReference>
<keyword evidence="3" id="KW-0812">Transmembrane</keyword>
<dbReference type="InParanoid" id="G0QQY9"/>
<dbReference type="PRINTS" id="PR00421">
    <property type="entry name" value="THIOREDOXIN"/>
</dbReference>
<keyword evidence="2 4" id="KW-0732">Signal</keyword>
<dbReference type="STRING" id="857967.G0QQY9"/>
<dbReference type="GO" id="GO:0003756">
    <property type="term" value="F:protein disulfide isomerase activity"/>
    <property type="evidence" value="ECO:0007669"/>
    <property type="project" value="UniProtKB-EC"/>
</dbReference>
<protein>
    <submittedName>
        <fullName evidence="6">Thioredoxin domain protein 5</fullName>
        <ecNumber evidence="6">5.3.4.1</ecNumber>
    </submittedName>
</protein>
<evidence type="ECO:0000256" key="3">
    <source>
        <dbReference type="SAM" id="Phobius"/>
    </source>
</evidence>
<dbReference type="InterPro" id="IPR013766">
    <property type="entry name" value="Thioredoxin_domain"/>
</dbReference>
<dbReference type="OMA" id="KAISKTW"/>
<dbReference type="PANTHER" id="PTHR45672">
    <property type="entry name" value="PROTEIN DISULFIDE-ISOMERASE C17H9.14C-RELATED"/>
    <property type="match status" value="1"/>
</dbReference>
<dbReference type="AlphaFoldDB" id="G0QQY9"/>
<feature type="domain" description="Thioredoxin" evidence="5">
    <location>
        <begin position="25"/>
        <end position="134"/>
    </location>
</feature>
<evidence type="ECO:0000256" key="2">
    <source>
        <dbReference type="ARBA" id="ARBA00022729"/>
    </source>
</evidence>
<dbReference type="PROSITE" id="PS51352">
    <property type="entry name" value="THIOREDOXIN_2"/>
    <property type="match status" value="1"/>
</dbReference>
<dbReference type="FunCoup" id="G0QQY9">
    <property type="interactions" value="56"/>
</dbReference>
<keyword evidence="6" id="KW-0413">Isomerase</keyword>
<evidence type="ECO:0000313" key="7">
    <source>
        <dbReference type="Proteomes" id="UP000008983"/>
    </source>
</evidence>
<proteinExistence type="inferred from homology"/>
<dbReference type="GeneID" id="14908530"/>
<gene>
    <name evidence="6" type="ORF">IMG5_085990</name>
</gene>
<feature type="chain" id="PRO_5003408093" evidence="4">
    <location>
        <begin position="18"/>
        <end position="211"/>
    </location>
</feature>
<feature type="transmembrane region" description="Helical" evidence="3">
    <location>
        <begin position="168"/>
        <end position="186"/>
    </location>
</feature>
<dbReference type="EC" id="5.3.4.1" evidence="6"/>
<organism evidence="6 7">
    <name type="scientific">Ichthyophthirius multifiliis</name>
    <name type="common">White spot disease agent</name>
    <name type="synonym">Ich</name>
    <dbReference type="NCBI Taxonomy" id="5932"/>
    <lineage>
        <taxon>Eukaryota</taxon>
        <taxon>Sar</taxon>
        <taxon>Alveolata</taxon>
        <taxon>Ciliophora</taxon>
        <taxon>Intramacronucleata</taxon>
        <taxon>Oligohymenophorea</taxon>
        <taxon>Hymenostomatida</taxon>
        <taxon>Ophryoglenina</taxon>
        <taxon>Ichthyophthirius</taxon>
    </lineage>
</organism>
<dbReference type="SUPFAM" id="SSF52833">
    <property type="entry name" value="Thioredoxin-like"/>
    <property type="match status" value="1"/>
</dbReference>
<reference evidence="6 7" key="1">
    <citation type="submission" date="2011-07" db="EMBL/GenBank/DDBJ databases">
        <authorList>
            <person name="Coyne R."/>
            <person name="Brami D."/>
            <person name="Johnson J."/>
            <person name="Hostetler J."/>
            <person name="Hannick L."/>
            <person name="Clark T."/>
            <person name="Cassidy-Hanley D."/>
            <person name="Inman J."/>
        </authorList>
    </citation>
    <scope>NUCLEOTIDE SEQUENCE [LARGE SCALE GENOMIC DNA]</scope>
    <source>
        <strain evidence="6 7">G5</strain>
    </source>
</reference>
<comment type="similarity">
    <text evidence="1">Belongs to the protein disulfide isomerase family.</text>
</comment>
<dbReference type="RefSeq" id="XP_004035853.1">
    <property type="nucleotide sequence ID" value="XM_004035805.1"/>
</dbReference>
<dbReference type="EMBL" id="GL983698">
    <property type="protein sequence ID" value="EGR32367.1"/>
    <property type="molecule type" value="Genomic_DNA"/>
</dbReference>